<keyword evidence="5" id="KW-0804">Transcription</keyword>
<accession>A0ABQ6FI77</accession>
<feature type="domain" description="HTH gntR-type" evidence="6">
    <location>
        <begin position="1"/>
        <end position="69"/>
    </location>
</feature>
<dbReference type="PROSITE" id="PS50949">
    <property type="entry name" value="HTH_GNTR"/>
    <property type="match status" value="1"/>
</dbReference>
<dbReference type="InterPro" id="IPR036388">
    <property type="entry name" value="WH-like_DNA-bd_sf"/>
</dbReference>
<keyword evidence="8" id="KW-1185">Reference proteome</keyword>
<dbReference type="CDD" id="cd00609">
    <property type="entry name" value="AAT_like"/>
    <property type="match status" value="1"/>
</dbReference>
<evidence type="ECO:0000259" key="6">
    <source>
        <dbReference type="PROSITE" id="PS50949"/>
    </source>
</evidence>
<sequence length="482" mass="53522">MPLHRQLYDRLRHAILSGQLQPGQRLPSTRILASELGISRNTASEAYEQLYAEGYLERKVGQGTRVTCNLPETFFIPSATPQKKTAPGESTHAPFSLSHLGEEVTRQAPLLSTLTFPRPDAPRAFRTGVPELRAFPFQQWSQVASHCVRSTLRNVADYQEVAGYFPLREAIASHASITRGVHCQTEQVLLVPGAQSALDLAARLLLNPGDFAWIEDPGYPGAQRALRNAGAQLAPIPVTSEGMNVEVGQERYPQARLAFVTPSHQFPASVTMNLSRRFALLQWANQANAWILEDDYDSDYRFSGRPLDALQGLDTAQRVIYIGTFSKVLFPALRIGYLIVPPQLIAPFTNLCSGMHRHVPILEQLILEAFITKGYFLRHIRHMREIYATRRAILVELLQQELGGLVEVQPPQAGLHLVCWFPPEMDDQRIAQRAGTRGLEVMPLSRLALGSLQRGGLALGYGAVDEREIQAGVHQLAHVLSS</sequence>
<evidence type="ECO:0000313" key="7">
    <source>
        <dbReference type="EMBL" id="GLV53284.1"/>
    </source>
</evidence>
<dbReference type="InterPro" id="IPR000524">
    <property type="entry name" value="Tscrpt_reg_HTH_GntR"/>
</dbReference>
<evidence type="ECO:0000256" key="3">
    <source>
        <dbReference type="ARBA" id="ARBA00023015"/>
    </source>
</evidence>
<dbReference type="InterPro" id="IPR015424">
    <property type="entry name" value="PyrdxlP-dep_Trfase"/>
</dbReference>
<keyword evidence="3" id="KW-0805">Transcription regulation</keyword>
<dbReference type="EMBL" id="BSRI01000001">
    <property type="protein sequence ID" value="GLV53284.1"/>
    <property type="molecule type" value="Genomic_DNA"/>
</dbReference>
<evidence type="ECO:0000256" key="4">
    <source>
        <dbReference type="ARBA" id="ARBA00023125"/>
    </source>
</evidence>
<name>A0ABQ6FI77_9CHLR</name>
<dbReference type="SUPFAM" id="SSF46785">
    <property type="entry name" value="Winged helix' DNA-binding domain"/>
    <property type="match status" value="1"/>
</dbReference>
<dbReference type="InterPro" id="IPR015421">
    <property type="entry name" value="PyrdxlP-dep_Trfase_major"/>
</dbReference>
<dbReference type="Gene3D" id="3.40.640.10">
    <property type="entry name" value="Type I PLP-dependent aspartate aminotransferase-like (Major domain)"/>
    <property type="match status" value="1"/>
</dbReference>
<dbReference type="PANTHER" id="PTHR46577">
    <property type="entry name" value="HTH-TYPE TRANSCRIPTIONAL REGULATORY PROTEIN GABR"/>
    <property type="match status" value="1"/>
</dbReference>
<comment type="caution">
    <text evidence="7">The sequence shown here is derived from an EMBL/GenBank/DDBJ whole genome shotgun (WGS) entry which is preliminary data.</text>
</comment>
<dbReference type="SMART" id="SM00345">
    <property type="entry name" value="HTH_GNTR"/>
    <property type="match status" value="1"/>
</dbReference>
<dbReference type="PRINTS" id="PR00035">
    <property type="entry name" value="HTHGNTR"/>
</dbReference>
<keyword evidence="4" id="KW-0238">DNA-binding</keyword>
<gene>
    <name evidence="7" type="ORF">KDH_01390</name>
</gene>
<dbReference type="Pfam" id="PF00155">
    <property type="entry name" value="Aminotran_1_2"/>
    <property type="match status" value="1"/>
</dbReference>
<dbReference type="Proteomes" id="UP001344906">
    <property type="component" value="Unassembled WGS sequence"/>
</dbReference>
<evidence type="ECO:0000256" key="2">
    <source>
        <dbReference type="ARBA" id="ARBA00022898"/>
    </source>
</evidence>
<evidence type="ECO:0000256" key="1">
    <source>
        <dbReference type="ARBA" id="ARBA00005384"/>
    </source>
</evidence>
<dbReference type="Pfam" id="PF00392">
    <property type="entry name" value="GntR"/>
    <property type="match status" value="1"/>
</dbReference>
<reference evidence="7 8" key="1">
    <citation type="submission" date="2023-02" db="EMBL/GenBank/DDBJ databases">
        <title>Dictyobacter halimunensis sp. nov., a new member of the class Ktedonobacteria from forest soil in a geothermal area.</title>
        <authorList>
            <person name="Rachmania M.K."/>
            <person name="Ningsih F."/>
            <person name="Sakai Y."/>
            <person name="Yabe S."/>
            <person name="Yokota A."/>
            <person name="Sjamsuridzal W."/>
        </authorList>
    </citation>
    <scope>NUCLEOTIDE SEQUENCE [LARGE SCALE GENOMIC DNA]</scope>
    <source>
        <strain evidence="7 8">S3.2.2.5</strain>
    </source>
</reference>
<proteinExistence type="inferred from homology"/>
<dbReference type="Gene3D" id="1.10.10.10">
    <property type="entry name" value="Winged helix-like DNA-binding domain superfamily/Winged helix DNA-binding domain"/>
    <property type="match status" value="1"/>
</dbReference>
<dbReference type="PANTHER" id="PTHR46577:SF1">
    <property type="entry name" value="HTH-TYPE TRANSCRIPTIONAL REGULATORY PROTEIN GABR"/>
    <property type="match status" value="1"/>
</dbReference>
<evidence type="ECO:0000313" key="8">
    <source>
        <dbReference type="Proteomes" id="UP001344906"/>
    </source>
</evidence>
<evidence type="ECO:0000256" key="5">
    <source>
        <dbReference type="ARBA" id="ARBA00023163"/>
    </source>
</evidence>
<dbReference type="InterPro" id="IPR004839">
    <property type="entry name" value="Aminotransferase_I/II_large"/>
</dbReference>
<organism evidence="7 8">
    <name type="scientific">Dictyobacter halimunensis</name>
    <dbReference type="NCBI Taxonomy" id="3026934"/>
    <lineage>
        <taxon>Bacteria</taxon>
        <taxon>Bacillati</taxon>
        <taxon>Chloroflexota</taxon>
        <taxon>Ktedonobacteria</taxon>
        <taxon>Ktedonobacterales</taxon>
        <taxon>Dictyobacteraceae</taxon>
        <taxon>Dictyobacter</taxon>
    </lineage>
</organism>
<dbReference type="SUPFAM" id="SSF53383">
    <property type="entry name" value="PLP-dependent transferases"/>
    <property type="match status" value="1"/>
</dbReference>
<protein>
    <submittedName>
        <fullName evidence="7">GntR family transcriptional regulator</fullName>
    </submittedName>
</protein>
<comment type="similarity">
    <text evidence="1">In the C-terminal section; belongs to the class-I pyridoxal-phosphate-dependent aminotransferase family.</text>
</comment>
<keyword evidence="2" id="KW-0663">Pyridoxal phosphate</keyword>
<dbReference type="InterPro" id="IPR051446">
    <property type="entry name" value="HTH_trans_reg/aminotransferase"/>
</dbReference>
<dbReference type="CDD" id="cd07377">
    <property type="entry name" value="WHTH_GntR"/>
    <property type="match status" value="1"/>
</dbReference>
<dbReference type="InterPro" id="IPR036390">
    <property type="entry name" value="WH_DNA-bd_sf"/>
</dbReference>